<reference evidence="2" key="1">
    <citation type="submission" date="2017-04" db="EMBL/GenBank/DDBJ databases">
        <authorList>
            <person name="Varghese N."/>
            <person name="Submissions S."/>
        </authorList>
    </citation>
    <scope>NUCLEOTIDE SEQUENCE [LARGE SCALE GENOMIC DNA]</scope>
    <source>
        <strain evidence="2">DSM 4125</strain>
    </source>
</reference>
<proteinExistence type="predicted"/>
<sequence length="146" mass="16959">MKFDLELSTVKIYSHLIHLHQLAKIDNRFVKEEKRYLYALGRKNGVSEKEVDEILLEASEVDFHEPETIKEKIIFLYEYIQMMLVDNKLDEREAQMCAIIAERMGLNRGLVGSMTNSIVTAKDEEEAPELSDHELSLYISNPEDLL</sequence>
<evidence type="ECO:0008006" key="3">
    <source>
        <dbReference type="Google" id="ProtNLM"/>
    </source>
</evidence>
<dbReference type="SUPFAM" id="SSF158682">
    <property type="entry name" value="TerB-like"/>
    <property type="match status" value="1"/>
</dbReference>
<dbReference type="Proteomes" id="UP000193804">
    <property type="component" value="Unassembled WGS sequence"/>
</dbReference>
<dbReference type="EMBL" id="FXAW01000004">
    <property type="protein sequence ID" value="SMG35289.1"/>
    <property type="molecule type" value="Genomic_DNA"/>
</dbReference>
<dbReference type="Gene3D" id="1.10.3680.10">
    <property type="entry name" value="TerB-like"/>
    <property type="match status" value="1"/>
</dbReference>
<organism evidence="1 2">
    <name type="scientific">Marivirga sericea</name>
    <dbReference type="NCBI Taxonomy" id="1028"/>
    <lineage>
        <taxon>Bacteria</taxon>
        <taxon>Pseudomonadati</taxon>
        <taxon>Bacteroidota</taxon>
        <taxon>Cytophagia</taxon>
        <taxon>Cytophagales</taxon>
        <taxon>Marivirgaceae</taxon>
        <taxon>Marivirga</taxon>
    </lineage>
</organism>
<dbReference type="RefSeq" id="WP_085517327.1">
    <property type="nucleotide sequence ID" value="NZ_FXAW01000004.1"/>
</dbReference>
<evidence type="ECO:0000313" key="2">
    <source>
        <dbReference type="Proteomes" id="UP000193804"/>
    </source>
</evidence>
<keyword evidence="2" id="KW-1185">Reference proteome</keyword>
<evidence type="ECO:0000313" key="1">
    <source>
        <dbReference type="EMBL" id="SMG35289.1"/>
    </source>
</evidence>
<dbReference type="AlphaFoldDB" id="A0A1X7K2U5"/>
<dbReference type="OrthoDB" id="851603at2"/>
<dbReference type="STRING" id="1028.SAMN05661096_02327"/>
<accession>A0A1X7K2U5</accession>
<protein>
    <recommendedName>
        <fullName evidence="3">Tellurite resistance protein TerB</fullName>
    </recommendedName>
</protein>
<name>A0A1X7K2U5_9BACT</name>
<gene>
    <name evidence="1" type="ORF">SAMN05661096_02327</name>
</gene>
<dbReference type="InterPro" id="IPR029024">
    <property type="entry name" value="TerB-like"/>
</dbReference>